<dbReference type="GO" id="GO:0005737">
    <property type="term" value="C:cytoplasm"/>
    <property type="evidence" value="ECO:0007669"/>
    <property type="project" value="TreeGrafter"/>
</dbReference>
<dbReference type="GO" id="GO:0006423">
    <property type="term" value="P:cysteinyl-tRNA aminoacylation"/>
    <property type="evidence" value="ECO:0007669"/>
    <property type="project" value="InterPro"/>
</dbReference>
<feature type="domain" description="tRNA synthetases class I catalytic" evidence="12">
    <location>
        <begin position="42"/>
        <end position="481"/>
    </location>
</feature>
<evidence type="ECO:0000256" key="2">
    <source>
        <dbReference type="ARBA" id="ARBA00012832"/>
    </source>
</evidence>
<keyword evidence="8" id="KW-0648">Protein biosynthesis</keyword>
<dbReference type="GO" id="GO:0005524">
    <property type="term" value="F:ATP binding"/>
    <property type="evidence" value="ECO:0007669"/>
    <property type="project" value="UniProtKB-KW"/>
</dbReference>
<dbReference type="Gene3D" id="3.40.50.620">
    <property type="entry name" value="HUPs"/>
    <property type="match status" value="2"/>
</dbReference>
<accession>A0A8E2JMJ7</accession>
<evidence type="ECO:0000256" key="1">
    <source>
        <dbReference type="ARBA" id="ARBA00001947"/>
    </source>
</evidence>
<dbReference type="FunFam" id="3.40.50.620:FF:000186">
    <property type="entry name" value="Putative Cysteinyl-tRNA synthetase"/>
    <property type="match status" value="1"/>
</dbReference>
<feature type="region of interest" description="Disordered" evidence="11">
    <location>
        <begin position="708"/>
        <end position="746"/>
    </location>
</feature>
<keyword evidence="4" id="KW-0479">Metal-binding</keyword>
<dbReference type="InterPro" id="IPR024909">
    <property type="entry name" value="Cys-tRNA/MSH_ligase"/>
</dbReference>
<evidence type="ECO:0000256" key="6">
    <source>
        <dbReference type="ARBA" id="ARBA00022833"/>
    </source>
</evidence>
<evidence type="ECO:0000256" key="5">
    <source>
        <dbReference type="ARBA" id="ARBA00022741"/>
    </source>
</evidence>
<dbReference type="InterPro" id="IPR014729">
    <property type="entry name" value="Rossmann-like_a/b/a_fold"/>
</dbReference>
<dbReference type="EC" id="6.1.1.16" evidence="2"/>
<dbReference type="Proteomes" id="UP000250140">
    <property type="component" value="Unassembled WGS sequence"/>
</dbReference>
<evidence type="ECO:0000256" key="10">
    <source>
        <dbReference type="ARBA" id="ARBA00031499"/>
    </source>
</evidence>
<evidence type="ECO:0000256" key="7">
    <source>
        <dbReference type="ARBA" id="ARBA00022840"/>
    </source>
</evidence>
<dbReference type="NCBIfam" id="TIGR00435">
    <property type="entry name" value="cysS"/>
    <property type="match status" value="1"/>
</dbReference>
<dbReference type="SUPFAM" id="SSF52374">
    <property type="entry name" value="Nucleotidylyl transferase"/>
    <property type="match status" value="1"/>
</dbReference>
<dbReference type="GO" id="GO:0046872">
    <property type="term" value="F:metal ion binding"/>
    <property type="evidence" value="ECO:0007669"/>
    <property type="project" value="UniProtKB-KW"/>
</dbReference>
<dbReference type="PANTHER" id="PTHR10890:SF3">
    <property type="entry name" value="CYSTEINE--TRNA LIGASE, CYTOPLASMIC"/>
    <property type="match status" value="1"/>
</dbReference>
<feature type="compositionally biased region" description="Basic and acidic residues" evidence="11">
    <location>
        <begin position="708"/>
        <end position="745"/>
    </location>
</feature>
<dbReference type="OrthoDB" id="438179at2759"/>
<evidence type="ECO:0000256" key="3">
    <source>
        <dbReference type="ARBA" id="ARBA00022598"/>
    </source>
</evidence>
<dbReference type="InterPro" id="IPR032678">
    <property type="entry name" value="tRNA-synt_1_cat_dom"/>
</dbReference>
<evidence type="ECO:0000256" key="8">
    <source>
        <dbReference type="ARBA" id="ARBA00022917"/>
    </source>
</evidence>
<evidence type="ECO:0000256" key="4">
    <source>
        <dbReference type="ARBA" id="ARBA00022723"/>
    </source>
</evidence>
<reference evidence="13 14" key="1">
    <citation type="journal article" date="2016" name="Nat. Commun.">
        <title>Ectomycorrhizal ecology is imprinted in the genome of the dominant symbiotic fungus Cenococcum geophilum.</title>
        <authorList>
            <consortium name="DOE Joint Genome Institute"/>
            <person name="Peter M."/>
            <person name="Kohler A."/>
            <person name="Ohm R.A."/>
            <person name="Kuo A."/>
            <person name="Krutzmann J."/>
            <person name="Morin E."/>
            <person name="Arend M."/>
            <person name="Barry K.W."/>
            <person name="Binder M."/>
            <person name="Choi C."/>
            <person name="Clum A."/>
            <person name="Copeland A."/>
            <person name="Grisel N."/>
            <person name="Haridas S."/>
            <person name="Kipfer T."/>
            <person name="LaButti K."/>
            <person name="Lindquist E."/>
            <person name="Lipzen A."/>
            <person name="Maire R."/>
            <person name="Meier B."/>
            <person name="Mihaltcheva S."/>
            <person name="Molinier V."/>
            <person name="Murat C."/>
            <person name="Poggeler S."/>
            <person name="Quandt C.A."/>
            <person name="Sperisen C."/>
            <person name="Tritt A."/>
            <person name="Tisserant E."/>
            <person name="Crous P.W."/>
            <person name="Henrissat B."/>
            <person name="Nehls U."/>
            <person name="Egli S."/>
            <person name="Spatafora J.W."/>
            <person name="Grigoriev I.V."/>
            <person name="Martin F.M."/>
        </authorList>
    </citation>
    <scope>NUCLEOTIDE SEQUENCE [LARGE SCALE GENOMIC DNA]</scope>
    <source>
        <strain evidence="13 14">CBS 207.34</strain>
    </source>
</reference>
<comment type="cofactor">
    <cofactor evidence="1">
        <name>Zn(2+)</name>
        <dbReference type="ChEBI" id="CHEBI:29105"/>
    </cofactor>
</comment>
<dbReference type="InterPro" id="IPR009080">
    <property type="entry name" value="tRNAsynth_Ia_anticodon-bd"/>
</dbReference>
<dbReference type="PRINTS" id="PR00983">
    <property type="entry name" value="TRNASYNTHCYS"/>
</dbReference>
<evidence type="ECO:0000259" key="12">
    <source>
        <dbReference type="Pfam" id="PF01406"/>
    </source>
</evidence>
<keyword evidence="9" id="KW-0030">Aminoacyl-tRNA synthetase</keyword>
<keyword evidence="7" id="KW-0067">ATP-binding</keyword>
<proteinExistence type="inferred from homology"/>
<sequence length="805" mass="90564">MATTSRQQPPWIPPKSSASLPPLKIWNSLTRSKTDFVPADSEGKTVTWYACGPTVYDDSHLGHARNYVTTDIIRRIMKDYFGFNLKFVMNITDVDDKIILRGRQQHLLSEFTSKHQNLDDTVISAATEAFNAYVRKNLSLLPADLKPESYDAEAKKAYQAVLDDKSLAGNGVPTGDKEAKVKMHLKTASSAAAALSLIQNDEGSVDVVEFYTQTEDVLLPYLDSLYGSSIDASDYSIFTKLTSKFEKRFFEDLRALNCLDPDILTRVTEYGPQIVEFVKKIEANGFAYVTSDGSVYFDISAFENRGNHYARLEPWNRNDKDLQADGEGALTKKNTEKRGDGDFALWKASKPGEPSWPSPWGPGRPGWHIECSAMASDVLGKALDIHSGGIDLCFPHHDNELAQSEAYWSGCNGSHEHQWVNYFLHMGHLSISGSKMSKSLKNFTTIREALRRGDWTSRSLRIIFLLGGWNDGVEITEELRKQGTSFEGYVNNFFLKARDLERHPSKNSSTAQDSTLHESLVNAQAKVHAALCDSFDTPSVMRAISSLITEYNSTDRTALSDEVVLSVARWLTRIVRIFGLDGTADPNDNTIGWSGIDIPEVSKPFIFQVSKERDEVRQLAIAGSLSDGTLTAITSKDVNIVQQDAATVPYVRVLSNFQKEIKTLAEERAPAKDFLALCDQLRDVHLWDLGIYLEDREGQPAMVRPVDSELRAARQQKEEREQQKREAKEKREKEESEKAAKKAELARVSPLDMFRTQEYSGWDDEGLPIHDAKGEEIPKNKMKKLRKEWEKQKKLHDEWVLSAGK</sequence>
<dbReference type="AlphaFoldDB" id="A0A8E2JMJ7"/>
<evidence type="ECO:0000256" key="11">
    <source>
        <dbReference type="SAM" id="MobiDB-lite"/>
    </source>
</evidence>
<protein>
    <recommendedName>
        <fullName evidence="2">cysteine--tRNA ligase</fullName>
        <ecNumber evidence="2">6.1.1.16</ecNumber>
    </recommendedName>
    <alternativeName>
        <fullName evidence="10">Cysteinyl-tRNA synthetase</fullName>
    </alternativeName>
</protein>
<evidence type="ECO:0000313" key="13">
    <source>
        <dbReference type="EMBL" id="OCL02239.1"/>
    </source>
</evidence>
<name>A0A8E2JMJ7_9PEZI</name>
<dbReference type="SUPFAM" id="SSF47323">
    <property type="entry name" value="Anticodon-binding domain of a subclass of class I aminoacyl-tRNA synthetases"/>
    <property type="match status" value="1"/>
</dbReference>
<keyword evidence="6" id="KW-0862">Zinc</keyword>
<evidence type="ECO:0000313" key="14">
    <source>
        <dbReference type="Proteomes" id="UP000250140"/>
    </source>
</evidence>
<organism evidence="13 14">
    <name type="scientific">Glonium stellatum</name>
    <dbReference type="NCBI Taxonomy" id="574774"/>
    <lineage>
        <taxon>Eukaryota</taxon>
        <taxon>Fungi</taxon>
        <taxon>Dikarya</taxon>
        <taxon>Ascomycota</taxon>
        <taxon>Pezizomycotina</taxon>
        <taxon>Dothideomycetes</taxon>
        <taxon>Pleosporomycetidae</taxon>
        <taxon>Gloniales</taxon>
        <taxon>Gloniaceae</taxon>
        <taxon>Glonium</taxon>
    </lineage>
</organism>
<dbReference type="GO" id="GO:0004817">
    <property type="term" value="F:cysteine-tRNA ligase activity"/>
    <property type="evidence" value="ECO:0007669"/>
    <property type="project" value="UniProtKB-EC"/>
</dbReference>
<gene>
    <name evidence="13" type="ORF">AOQ84DRAFT_382874</name>
</gene>
<dbReference type="Pfam" id="PF01406">
    <property type="entry name" value="tRNA-synt_1e"/>
    <property type="match status" value="1"/>
</dbReference>
<evidence type="ECO:0000256" key="9">
    <source>
        <dbReference type="ARBA" id="ARBA00023146"/>
    </source>
</evidence>
<keyword evidence="14" id="KW-1185">Reference proteome</keyword>
<dbReference type="FunFam" id="3.40.50.620:FF:000228">
    <property type="entry name" value="Cysteinyl-tRNA synthetase"/>
    <property type="match status" value="1"/>
</dbReference>
<dbReference type="PANTHER" id="PTHR10890">
    <property type="entry name" value="CYSTEINYL-TRNA SYNTHETASE"/>
    <property type="match status" value="1"/>
</dbReference>
<keyword evidence="3" id="KW-0436">Ligase</keyword>
<dbReference type="EMBL" id="KV750981">
    <property type="protein sequence ID" value="OCL02239.1"/>
    <property type="molecule type" value="Genomic_DNA"/>
</dbReference>
<dbReference type="Gene3D" id="1.20.120.1910">
    <property type="entry name" value="Cysteine-tRNA ligase, C-terminal anti-codon recognition domain"/>
    <property type="match status" value="1"/>
</dbReference>
<dbReference type="InterPro" id="IPR015803">
    <property type="entry name" value="Cys-tRNA-ligase"/>
</dbReference>
<dbReference type="HAMAP" id="MF_00041">
    <property type="entry name" value="Cys_tRNA_synth"/>
    <property type="match status" value="1"/>
</dbReference>
<keyword evidence="5" id="KW-0547">Nucleotide-binding</keyword>